<dbReference type="RefSeq" id="WP_307351397.1">
    <property type="nucleotide sequence ID" value="NZ_JAUSVS010000008.1"/>
</dbReference>
<accession>A0ABU0IXV6</accession>
<keyword evidence="3" id="KW-1185">Reference proteome</keyword>
<evidence type="ECO:0000313" key="2">
    <source>
        <dbReference type="EMBL" id="MDQ0465782.1"/>
    </source>
</evidence>
<sequence>MRIRTTLALALSSAVALAAAVPVTAYAQTYSGGPAPAPAYSGGYAGGTYYDPCLRDRRQRGTGGALLGAGIGALAGNGIASRGAKTEGAVLGGLLGAVIGGNVGAKTAACAPQGYPQQGVYGAPPVQSYNDRDGGYAPAYDPRYDGYGDEPYPAPQPVARGPVGEDCTLAESPIYLPDGSVQKRFVRVCRGSDGRYVVVD</sequence>
<evidence type="ECO:0008006" key="4">
    <source>
        <dbReference type="Google" id="ProtNLM"/>
    </source>
</evidence>
<protein>
    <recommendedName>
        <fullName evidence="4">17 kDa surface antigen</fullName>
    </recommendedName>
</protein>
<feature type="signal peptide" evidence="1">
    <location>
        <begin position="1"/>
        <end position="27"/>
    </location>
</feature>
<name>A0ABU0IXV6_9CAUL</name>
<evidence type="ECO:0000313" key="3">
    <source>
        <dbReference type="Proteomes" id="UP001228905"/>
    </source>
</evidence>
<dbReference type="Proteomes" id="UP001228905">
    <property type="component" value="Unassembled WGS sequence"/>
</dbReference>
<keyword evidence="1" id="KW-0732">Signal</keyword>
<comment type="caution">
    <text evidence="2">The sequence shown here is derived from an EMBL/GenBank/DDBJ whole genome shotgun (WGS) entry which is preliminary data.</text>
</comment>
<feature type="chain" id="PRO_5046982234" description="17 kDa surface antigen" evidence="1">
    <location>
        <begin position="28"/>
        <end position="200"/>
    </location>
</feature>
<reference evidence="2 3" key="1">
    <citation type="submission" date="2023-07" db="EMBL/GenBank/DDBJ databases">
        <title>Genomic Encyclopedia of Type Strains, Phase IV (KMG-IV): sequencing the most valuable type-strain genomes for metagenomic binning, comparative biology and taxonomic classification.</title>
        <authorList>
            <person name="Goeker M."/>
        </authorList>
    </citation>
    <scope>NUCLEOTIDE SEQUENCE [LARGE SCALE GENOMIC DNA]</scope>
    <source>
        <strain evidence="2 3">DSM 18695</strain>
    </source>
</reference>
<gene>
    <name evidence="2" type="ORF">QO010_003574</name>
</gene>
<dbReference type="EMBL" id="JAUSVS010000008">
    <property type="protein sequence ID" value="MDQ0465782.1"/>
    <property type="molecule type" value="Genomic_DNA"/>
</dbReference>
<evidence type="ECO:0000256" key="1">
    <source>
        <dbReference type="SAM" id="SignalP"/>
    </source>
</evidence>
<organism evidence="2 3">
    <name type="scientific">Caulobacter ginsengisoli</name>
    <dbReference type="NCBI Taxonomy" id="400775"/>
    <lineage>
        <taxon>Bacteria</taxon>
        <taxon>Pseudomonadati</taxon>
        <taxon>Pseudomonadota</taxon>
        <taxon>Alphaproteobacteria</taxon>
        <taxon>Caulobacterales</taxon>
        <taxon>Caulobacteraceae</taxon>
        <taxon>Caulobacter</taxon>
    </lineage>
</organism>
<proteinExistence type="predicted"/>